<dbReference type="Proteomes" id="UP001501195">
    <property type="component" value="Unassembled WGS sequence"/>
</dbReference>
<gene>
    <name evidence="1" type="ORF">GCM10023225_05310</name>
</gene>
<keyword evidence="2" id="KW-1185">Reference proteome</keyword>
<dbReference type="EMBL" id="BAABIL010000054">
    <property type="protein sequence ID" value="GAA4965110.1"/>
    <property type="molecule type" value="Genomic_DNA"/>
</dbReference>
<accession>A0ABP9H9T7</accession>
<proteinExistence type="predicted"/>
<sequence length="82" mass="9087">MSLETWWPRLQQDSRDWLIAHNGEALSQHVVQDIERVGGPVPTEAWWLGEVGPDGLRLSDAAVDWIEEAANGEVPEPARGTS</sequence>
<organism evidence="1 2">
    <name type="scientific">Kineococcus glutinatus</name>
    <dbReference type="NCBI Taxonomy" id="1070872"/>
    <lineage>
        <taxon>Bacteria</taxon>
        <taxon>Bacillati</taxon>
        <taxon>Actinomycetota</taxon>
        <taxon>Actinomycetes</taxon>
        <taxon>Kineosporiales</taxon>
        <taxon>Kineosporiaceae</taxon>
        <taxon>Kineococcus</taxon>
    </lineage>
</organism>
<dbReference type="RefSeq" id="WP_345710778.1">
    <property type="nucleotide sequence ID" value="NZ_BAABIL010000054.1"/>
</dbReference>
<reference evidence="2" key="1">
    <citation type="journal article" date="2019" name="Int. J. Syst. Evol. Microbiol.">
        <title>The Global Catalogue of Microorganisms (GCM) 10K type strain sequencing project: providing services to taxonomists for standard genome sequencing and annotation.</title>
        <authorList>
            <consortium name="The Broad Institute Genomics Platform"/>
            <consortium name="The Broad Institute Genome Sequencing Center for Infectious Disease"/>
            <person name="Wu L."/>
            <person name="Ma J."/>
        </authorList>
    </citation>
    <scope>NUCLEOTIDE SEQUENCE [LARGE SCALE GENOMIC DNA]</scope>
    <source>
        <strain evidence="2">JCM 18126</strain>
    </source>
</reference>
<evidence type="ECO:0000313" key="1">
    <source>
        <dbReference type="EMBL" id="GAA4965110.1"/>
    </source>
</evidence>
<name>A0ABP9H9T7_9ACTN</name>
<comment type="caution">
    <text evidence="1">The sequence shown here is derived from an EMBL/GenBank/DDBJ whole genome shotgun (WGS) entry which is preliminary data.</text>
</comment>
<protein>
    <submittedName>
        <fullName evidence="1">Uncharacterized protein</fullName>
    </submittedName>
</protein>
<evidence type="ECO:0000313" key="2">
    <source>
        <dbReference type="Proteomes" id="UP001501195"/>
    </source>
</evidence>